<organism evidence="1 2">
    <name type="scientific">Rhynocoris fuscipes</name>
    <dbReference type="NCBI Taxonomy" id="488301"/>
    <lineage>
        <taxon>Eukaryota</taxon>
        <taxon>Metazoa</taxon>
        <taxon>Ecdysozoa</taxon>
        <taxon>Arthropoda</taxon>
        <taxon>Hexapoda</taxon>
        <taxon>Insecta</taxon>
        <taxon>Pterygota</taxon>
        <taxon>Neoptera</taxon>
        <taxon>Paraneoptera</taxon>
        <taxon>Hemiptera</taxon>
        <taxon>Heteroptera</taxon>
        <taxon>Panheteroptera</taxon>
        <taxon>Cimicomorpha</taxon>
        <taxon>Reduviidae</taxon>
        <taxon>Harpactorinae</taxon>
        <taxon>Harpactorini</taxon>
        <taxon>Rhynocoris</taxon>
    </lineage>
</organism>
<evidence type="ECO:0000313" key="2">
    <source>
        <dbReference type="Proteomes" id="UP001461498"/>
    </source>
</evidence>
<accession>A0AAW1DAW8</accession>
<name>A0AAW1DAW8_9HEMI</name>
<protein>
    <submittedName>
        <fullName evidence="1">Uncharacterized protein</fullName>
    </submittedName>
</protein>
<dbReference type="Proteomes" id="UP001461498">
    <property type="component" value="Unassembled WGS sequence"/>
</dbReference>
<gene>
    <name evidence="1" type="ORF">O3M35_007180</name>
</gene>
<reference evidence="1 2" key="1">
    <citation type="submission" date="2022-12" db="EMBL/GenBank/DDBJ databases">
        <title>Chromosome-level genome assembly of true bugs.</title>
        <authorList>
            <person name="Ma L."/>
            <person name="Li H."/>
        </authorList>
    </citation>
    <scope>NUCLEOTIDE SEQUENCE [LARGE SCALE GENOMIC DNA]</scope>
    <source>
        <strain evidence="1">Lab_2022b</strain>
    </source>
</reference>
<dbReference type="AlphaFoldDB" id="A0AAW1DAW8"/>
<comment type="caution">
    <text evidence="1">The sequence shown here is derived from an EMBL/GenBank/DDBJ whole genome shotgun (WGS) entry which is preliminary data.</text>
</comment>
<evidence type="ECO:0000313" key="1">
    <source>
        <dbReference type="EMBL" id="KAK9507290.1"/>
    </source>
</evidence>
<sequence length="137" mass="15772">MYKKLLTKTYNIGSIYKHCSVCDFCVDMNKSGDDDLSHNLSSPIYSSKFLGPCLLEIIIYLLDFLPYRFAYKLGLLHEFNPKTENIGTEELLDPSIQSIVMKCNLCQQQSCILKNEYPNEADSLVYHEIKVLFDKLS</sequence>
<keyword evidence="2" id="KW-1185">Reference proteome</keyword>
<proteinExistence type="predicted"/>
<dbReference type="EMBL" id="JAPXFL010000004">
    <property type="protein sequence ID" value="KAK9507290.1"/>
    <property type="molecule type" value="Genomic_DNA"/>
</dbReference>